<keyword evidence="12" id="KW-1185">Reference proteome</keyword>
<feature type="compositionally biased region" description="Low complexity" evidence="9">
    <location>
        <begin position="655"/>
        <end position="671"/>
    </location>
</feature>
<feature type="compositionally biased region" description="Low complexity" evidence="9">
    <location>
        <begin position="687"/>
        <end position="697"/>
    </location>
</feature>
<evidence type="ECO:0000256" key="1">
    <source>
        <dbReference type="ARBA" id="ARBA00022527"/>
    </source>
</evidence>
<keyword evidence="5 7" id="KW-0067">ATP-binding</keyword>
<evidence type="ECO:0000256" key="5">
    <source>
        <dbReference type="ARBA" id="ARBA00022840"/>
    </source>
</evidence>
<organism evidence="11 12">
    <name type="scientific">Astrephomene gubernaculifera</name>
    <dbReference type="NCBI Taxonomy" id="47775"/>
    <lineage>
        <taxon>Eukaryota</taxon>
        <taxon>Viridiplantae</taxon>
        <taxon>Chlorophyta</taxon>
        <taxon>core chlorophytes</taxon>
        <taxon>Chlorophyceae</taxon>
        <taxon>CS clade</taxon>
        <taxon>Chlamydomonadales</taxon>
        <taxon>Astrephomenaceae</taxon>
        <taxon>Astrephomene</taxon>
    </lineage>
</organism>
<feature type="compositionally biased region" description="Basic and acidic residues" evidence="9">
    <location>
        <begin position="336"/>
        <end position="345"/>
    </location>
</feature>
<dbReference type="EMBL" id="BMAR01000026">
    <property type="protein sequence ID" value="GFR48886.1"/>
    <property type="molecule type" value="Genomic_DNA"/>
</dbReference>
<keyword evidence="3 7" id="KW-0547">Nucleotide-binding</keyword>
<evidence type="ECO:0000256" key="3">
    <source>
        <dbReference type="ARBA" id="ARBA00022741"/>
    </source>
</evidence>
<dbReference type="InterPro" id="IPR000719">
    <property type="entry name" value="Prot_kinase_dom"/>
</dbReference>
<dbReference type="InterPro" id="IPR011009">
    <property type="entry name" value="Kinase-like_dom_sf"/>
</dbReference>
<dbReference type="PROSITE" id="PS00108">
    <property type="entry name" value="PROTEIN_KINASE_ST"/>
    <property type="match status" value="1"/>
</dbReference>
<feature type="region of interest" description="Disordered" evidence="9">
    <location>
        <begin position="636"/>
        <end position="720"/>
    </location>
</feature>
<feature type="region of interest" description="Disordered" evidence="9">
    <location>
        <begin position="24"/>
        <end position="43"/>
    </location>
</feature>
<feature type="cross-link" description="Glycyl lysine isopeptide (Lys-Gly) (interchain with G-Cter in SUMO2)" evidence="8">
    <location>
        <position position="550"/>
    </location>
</feature>
<dbReference type="InterPro" id="IPR008271">
    <property type="entry name" value="Ser/Thr_kinase_AS"/>
</dbReference>
<feature type="binding site" evidence="7">
    <location>
        <position position="566"/>
    </location>
    <ligand>
        <name>ATP</name>
        <dbReference type="ChEBI" id="CHEBI:30616"/>
    </ligand>
</feature>
<dbReference type="Proteomes" id="UP001054857">
    <property type="component" value="Unassembled WGS sequence"/>
</dbReference>
<feature type="active site" description="Proton acceptor" evidence="6">
    <location>
        <position position="548"/>
    </location>
</feature>
<evidence type="ECO:0000256" key="4">
    <source>
        <dbReference type="ARBA" id="ARBA00022777"/>
    </source>
</evidence>
<evidence type="ECO:0000256" key="9">
    <source>
        <dbReference type="SAM" id="MobiDB-lite"/>
    </source>
</evidence>
<evidence type="ECO:0000256" key="2">
    <source>
        <dbReference type="ARBA" id="ARBA00022679"/>
    </source>
</evidence>
<comment type="caution">
    <text evidence="11">The sequence shown here is derived from an EMBL/GenBank/DDBJ whole genome shotgun (WGS) entry which is preliminary data.</text>
</comment>
<dbReference type="SUPFAM" id="SSF56112">
    <property type="entry name" value="Protein kinase-like (PK-like)"/>
    <property type="match status" value="1"/>
</dbReference>
<keyword evidence="1" id="KW-0723">Serine/threonine-protein kinase</keyword>
<dbReference type="InterPro" id="IPR030616">
    <property type="entry name" value="Aur-like"/>
</dbReference>
<evidence type="ECO:0000259" key="10">
    <source>
        <dbReference type="PROSITE" id="PS50011"/>
    </source>
</evidence>
<feature type="binding site" evidence="7">
    <location>
        <begin position="552"/>
        <end position="553"/>
    </location>
    <ligand>
        <name>ATP</name>
        <dbReference type="ChEBI" id="CHEBI:30616"/>
    </ligand>
</feature>
<dbReference type="Pfam" id="PF00069">
    <property type="entry name" value="Pkinase"/>
    <property type="match status" value="1"/>
</dbReference>
<dbReference type="PANTHER" id="PTHR24350">
    <property type="entry name" value="SERINE/THREONINE-PROTEIN KINASE IAL-RELATED"/>
    <property type="match status" value="1"/>
</dbReference>
<feature type="region of interest" description="Disordered" evidence="9">
    <location>
        <begin position="69"/>
        <end position="89"/>
    </location>
</feature>
<feature type="compositionally biased region" description="Pro residues" evidence="9">
    <location>
        <begin position="352"/>
        <end position="363"/>
    </location>
</feature>
<protein>
    <recommendedName>
        <fullName evidence="10">Protein kinase domain-containing protein</fullName>
    </recommendedName>
</protein>
<dbReference type="SMART" id="SM00220">
    <property type="entry name" value="S_TKc"/>
    <property type="match status" value="1"/>
</dbReference>
<feature type="domain" description="Protein kinase" evidence="10">
    <location>
        <begin position="424"/>
        <end position="830"/>
    </location>
</feature>
<evidence type="ECO:0000256" key="7">
    <source>
        <dbReference type="PIRSR" id="PIRSR630616-2"/>
    </source>
</evidence>
<dbReference type="GO" id="GO:0005524">
    <property type="term" value="F:ATP binding"/>
    <property type="evidence" value="ECO:0007669"/>
    <property type="project" value="UniProtKB-KW"/>
</dbReference>
<accession>A0AAD3E013</accession>
<dbReference type="FunFam" id="1.10.510.10:FF:000813">
    <property type="entry name" value="Aurora-like kinase"/>
    <property type="match status" value="1"/>
</dbReference>
<feature type="region of interest" description="Disordered" evidence="9">
    <location>
        <begin position="301"/>
        <end position="383"/>
    </location>
</feature>
<dbReference type="Gene3D" id="1.10.510.10">
    <property type="entry name" value="Transferase(Phosphotransferase) domain 1"/>
    <property type="match status" value="2"/>
</dbReference>
<name>A0AAD3E013_9CHLO</name>
<dbReference type="PROSITE" id="PS50011">
    <property type="entry name" value="PROTEIN_KINASE_DOM"/>
    <property type="match status" value="1"/>
</dbReference>
<feature type="binding site" evidence="7">
    <location>
        <position position="453"/>
    </location>
    <ligand>
        <name>ATP</name>
        <dbReference type="ChEBI" id="CHEBI:30616"/>
    </ligand>
</feature>
<sequence length="842" mass="90177">MLSAVTAIAVVSMRSGFQGGDDVCIPSHHQAPSPPISKRSSGSDTARLLNVFRRQPVQEGDSLLHRSSATLPIVGSPEPAASLDASQRDSKASRALQQLGEAYRRISEVGLVSGLSAAATWMLPGSMRNRISAGDLEAAQKSSGASGSSRNSSSMVLSCAISASHSVAVGPAVEIDLERTASTATSRAQYRAQSCCSHDVRAPALPETRSAGAGPSISTNCCSSSTSLSSVLQSPRSPVLRFQIPTPPPLTTLTRAPVKIPSTVVAAPTPVTVTPIEASHDNSSYNNQDSQQIRRDIHHNHQQGSNRTLNQQQQQQQQPPSPPSQQQPCLSPNRPEPPRPQEHFKQLQPQQPHQPPRPHPPHQQPHQNSQPHHHHPHNPQQHAVQTGIFKDRTTPVDGLLYLASCARSSMWTAARGTRWSLQQYDIKRQLYSGYASTVYKAKCHTSDQEVVLKIYPLTELTDFLRYQVLRELDIHSRLRHPGVVQLLAAFREEDSLVLVLEYVRGGSLEAVRKRMGGRMAEAWAVHLVVAPLLRTLAALHRTGVVHRDVKPENLLFTPEWRLKLCDFGVSICLTEERAVTRAGSAEYMAPEVNACPLKHAPQDNKYDSSLSYGTAADVWSVGALVYELMVGFTPFGTTPPLPPPPRRKTSVSSYTSLTPVMTSSPMTSSPLTSPPASPPPASPPSSPKSYHSSAAVSTAVDRTAAMEARRRTSGYGNNSTISSTPTMMSAFSTAAGAAAAATAAAATAATAAAAVVNAVPSGRLSTGRRSSNSSTKSIRLAAAAAAAASATPLAFPASVSTAARSFIRSCLELAPENRPTAEQLLRHEWVLSAQKYCHNPPP</sequence>
<dbReference type="GO" id="GO:0004674">
    <property type="term" value="F:protein serine/threonine kinase activity"/>
    <property type="evidence" value="ECO:0007669"/>
    <property type="project" value="UniProtKB-KW"/>
</dbReference>
<feature type="compositionally biased region" description="Pro residues" evidence="9">
    <location>
        <begin position="672"/>
        <end position="686"/>
    </location>
</feature>
<proteinExistence type="predicted"/>
<keyword evidence="2" id="KW-0808">Transferase</keyword>
<keyword evidence="4" id="KW-0418">Kinase</keyword>
<reference evidence="11 12" key="1">
    <citation type="journal article" date="2021" name="Sci. Rep.">
        <title>Genome sequencing of the multicellular alga Astrephomene provides insights into convergent evolution of germ-soma differentiation.</title>
        <authorList>
            <person name="Yamashita S."/>
            <person name="Yamamoto K."/>
            <person name="Matsuzaki R."/>
            <person name="Suzuki S."/>
            <person name="Yamaguchi H."/>
            <person name="Hirooka S."/>
            <person name="Minakuchi Y."/>
            <person name="Miyagishima S."/>
            <person name="Kawachi M."/>
            <person name="Toyoda A."/>
            <person name="Nozaki H."/>
        </authorList>
    </citation>
    <scope>NUCLEOTIDE SEQUENCE [LARGE SCALE GENOMIC DNA]</scope>
    <source>
        <strain evidence="11 12">NIES-4017</strain>
    </source>
</reference>
<evidence type="ECO:0000256" key="6">
    <source>
        <dbReference type="PIRSR" id="PIRSR630616-1"/>
    </source>
</evidence>
<dbReference type="AlphaFoldDB" id="A0AAD3E013"/>
<gene>
    <name evidence="11" type="ORF">Agub_g10829</name>
</gene>
<evidence type="ECO:0000313" key="12">
    <source>
        <dbReference type="Proteomes" id="UP001054857"/>
    </source>
</evidence>
<evidence type="ECO:0000256" key="8">
    <source>
        <dbReference type="PIRSR" id="PIRSR630616-3"/>
    </source>
</evidence>
<evidence type="ECO:0000313" key="11">
    <source>
        <dbReference type="EMBL" id="GFR48886.1"/>
    </source>
</evidence>